<proteinExistence type="predicted"/>
<feature type="non-terminal residue" evidence="1">
    <location>
        <position position="44"/>
    </location>
</feature>
<evidence type="ECO:0000313" key="1">
    <source>
        <dbReference type="EMBL" id="CAG8500781.1"/>
    </source>
</evidence>
<comment type="caution">
    <text evidence="1">The sequence shown here is derived from an EMBL/GenBank/DDBJ whole genome shotgun (WGS) entry which is preliminary data.</text>
</comment>
<dbReference type="AlphaFoldDB" id="A0A9N9EZX2"/>
<gene>
    <name evidence="1" type="ORF">RFULGI_LOCUS2427</name>
</gene>
<reference evidence="1" key="1">
    <citation type="submission" date="2021-06" db="EMBL/GenBank/DDBJ databases">
        <authorList>
            <person name="Kallberg Y."/>
            <person name="Tangrot J."/>
            <person name="Rosling A."/>
        </authorList>
    </citation>
    <scope>NUCLEOTIDE SEQUENCE</scope>
    <source>
        <strain evidence="1">IN212</strain>
    </source>
</reference>
<name>A0A9N9EZX2_9GLOM</name>
<evidence type="ECO:0000313" key="2">
    <source>
        <dbReference type="Proteomes" id="UP000789396"/>
    </source>
</evidence>
<accession>A0A9N9EZX2</accession>
<protein>
    <submittedName>
        <fullName evidence="1">13241_t:CDS:1</fullName>
    </submittedName>
</protein>
<organism evidence="1 2">
    <name type="scientific">Racocetra fulgida</name>
    <dbReference type="NCBI Taxonomy" id="60492"/>
    <lineage>
        <taxon>Eukaryota</taxon>
        <taxon>Fungi</taxon>
        <taxon>Fungi incertae sedis</taxon>
        <taxon>Mucoromycota</taxon>
        <taxon>Glomeromycotina</taxon>
        <taxon>Glomeromycetes</taxon>
        <taxon>Diversisporales</taxon>
        <taxon>Gigasporaceae</taxon>
        <taxon>Racocetra</taxon>
    </lineage>
</organism>
<keyword evidence="2" id="KW-1185">Reference proteome</keyword>
<sequence length="44" mass="5128">YLVFKPSPEEKNDLPIIIFEERPQIRHEGYDRLAADVLATDLNT</sequence>
<dbReference type="EMBL" id="CAJVPZ010001831">
    <property type="protein sequence ID" value="CAG8500781.1"/>
    <property type="molecule type" value="Genomic_DNA"/>
</dbReference>
<dbReference type="Proteomes" id="UP000789396">
    <property type="component" value="Unassembled WGS sequence"/>
</dbReference>